<dbReference type="InterPro" id="IPR020471">
    <property type="entry name" value="AKR"/>
</dbReference>
<protein>
    <recommendedName>
        <fullName evidence="7">NADP-dependent oxidoreductase domain-containing protein</fullName>
    </recommendedName>
</protein>
<dbReference type="InterPro" id="IPR023210">
    <property type="entry name" value="NADP_OxRdtase_dom"/>
</dbReference>
<evidence type="ECO:0000259" key="7">
    <source>
        <dbReference type="Pfam" id="PF00248"/>
    </source>
</evidence>
<evidence type="ECO:0000256" key="1">
    <source>
        <dbReference type="ARBA" id="ARBA00007905"/>
    </source>
</evidence>
<dbReference type="SUPFAM" id="SSF51430">
    <property type="entry name" value="NAD(P)-linked oxidoreductase"/>
    <property type="match status" value="1"/>
</dbReference>
<evidence type="ECO:0000256" key="4">
    <source>
        <dbReference type="PIRSR" id="PIRSR000097-1"/>
    </source>
</evidence>
<feature type="domain" description="NADP-dependent oxidoreductase" evidence="7">
    <location>
        <begin position="29"/>
        <end position="201"/>
    </location>
</feature>
<accession>A0A8H7XXU5</accession>
<sequence>MTIPPIESFPLLDGTSIPWLAWGNGTGGARRNAVECGHLALAGGVRHIDTAQLYENERETGEAIRLAGLKREDVYVTSKISCTENDTPLPLSAVPASIQASLDRLGSIPDLYLIHNPFVARPGELKALWHVLEDFKEQGKLKSIGVSNFRPQDLEEILEGARYTPVVNQIEYHPYTLAHLQPLLDLHARHGIVTASYGTLTPLLRHPSGGGPLAPILQRIASRLSDALGKQVEKSTVLMLWARARGVVVVTASGNAERVKKLGEIASLPPGLLTEKEVEEITRVGRGVHFRYYTEHMEKDFPVPDLPRE</sequence>
<dbReference type="AlphaFoldDB" id="A0A8H7XXU5"/>
<dbReference type="CDD" id="cd19120">
    <property type="entry name" value="AKR_AKR3C2-3"/>
    <property type="match status" value="1"/>
</dbReference>
<keyword evidence="2" id="KW-0521">NADP</keyword>
<comment type="caution">
    <text evidence="8">The sequence shown here is derived from an EMBL/GenBank/DDBJ whole genome shotgun (WGS) entry which is preliminary data.</text>
</comment>
<dbReference type="GO" id="GO:0016652">
    <property type="term" value="F:oxidoreductase activity, acting on NAD(P)H as acceptor"/>
    <property type="evidence" value="ECO:0007669"/>
    <property type="project" value="InterPro"/>
</dbReference>
<dbReference type="PIRSF" id="PIRSF000097">
    <property type="entry name" value="AKR"/>
    <property type="match status" value="1"/>
</dbReference>
<comment type="similarity">
    <text evidence="1">Belongs to the aldo/keto reductase family.</text>
</comment>
<name>A0A8H7XXU5_PSICU</name>
<keyword evidence="3" id="KW-0560">Oxidoreductase</keyword>
<gene>
    <name evidence="8" type="ORF">JR316_006517</name>
</gene>
<dbReference type="PANTHER" id="PTHR43827">
    <property type="entry name" value="2,5-DIKETO-D-GLUCONIC ACID REDUCTASE"/>
    <property type="match status" value="1"/>
</dbReference>
<evidence type="ECO:0000256" key="5">
    <source>
        <dbReference type="PIRSR" id="PIRSR000097-2"/>
    </source>
</evidence>
<reference evidence="8" key="1">
    <citation type="submission" date="2021-02" db="EMBL/GenBank/DDBJ databases">
        <title>Psilocybe cubensis genome.</title>
        <authorList>
            <person name="Mckernan K.J."/>
            <person name="Crawford S."/>
            <person name="Trippe A."/>
            <person name="Kane L.T."/>
            <person name="Mclaughlin S."/>
        </authorList>
    </citation>
    <scope>NUCLEOTIDE SEQUENCE [LARGE SCALE GENOMIC DNA]</scope>
    <source>
        <strain evidence="8">MGC-MH-2018</strain>
    </source>
</reference>
<organism evidence="8">
    <name type="scientific">Psilocybe cubensis</name>
    <name type="common">Psychedelic mushroom</name>
    <name type="synonym">Stropharia cubensis</name>
    <dbReference type="NCBI Taxonomy" id="181762"/>
    <lineage>
        <taxon>Eukaryota</taxon>
        <taxon>Fungi</taxon>
        <taxon>Dikarya</taxon>
        <taxon>Basidiomycota</taxon>
        <taxon>Agaricomycotina</taxon>
        <taxon>Agaricomycetes</taxon>
        <taxon>Agaricomycetidae</taxon>
        <taxon>Agaricales</taxon>
        <taxon>Agaricineae</taxon>
        <taxon>Strophariaceae</taxon>
        <taxon>Psilocybe</taxon>
    </lineage>
</organism>
<dbReference type="GO" id="GO:0016616">
    <property type="term" value="F:oxidoreductase activity, acting on the CH-OH group of donors, NAD or NADP as acceptor"/>
    <property type="evidence" value="ECO:0007669"/>
    <property type="project" value="UniProtKB-ARBA"/>
</dbReference>
<feature type="active site" description="Proton donor" evidence="4">
    <location>
        <position position="54"/>
    </location>
</feature>
<dbReference type="Pfam" id="PF00248">
    <property type="entry name" value="Aldo_ket_red"/>
    <property type="match status" value="1"/>
</dbReference>
<evidence type="ECO:0000313" key="8">
    <source>
        <dbReference type="EMBL" id="KAG5167926.1"/>
    </source>
</evidence>
<dbReference type="PANTHER" id="PTHR43827:SF3">
    <property type="entry name" value="NADP-DEPENDENT OXIDOREDUCTASE DOMAIN-CONTAINING PROTEIN"/>
    <property type="match status" value="1"/>
</dbReference>
<dbReference type="OrthoDB" id="416253at2759"/>
<evidence type="ECO:0000256" key="6">
    <source>
        <dbReference type="PIRSR" id="PIRSR000097-3"/>
    </source>
</evidence>
<feature type="binding site" evidence="5">
    <location>
        <position position="115"/>
    </location>
    <ligand>
        <name>substrate</name>
    </ligand>
</feature>
<evidence type="ECO:0000256" key="2">
    <source>
        <dbReference type="ARBA" id="ARBA00022857"/>
    </source>
</evidence>
<dbReference type="InterPro" id="IPR044494">
    <property type="entry name" value="AKR3C2/3"/>
</dbReference>
<dbReference type="Gene3D" id="3.20.20.100">
    <property type="entry name" value="NADP-dependent oxidoreductase domain"/>
    <property type="match status" value="1"/>
</dbReference>
<evidence type="ECO:0000256" key="3">
    <source>
        <dbReference type="ARBA" id="ARBA00023002"/>
    </source>
</evidence>
<proteinExistence type="inferred from homology"/>
<dbReference type="PRINTS" id="PR00069">
    <property type="entry name" value="ALDKETRDTASE"/>
</dbReference>
<dbReference type="EMBL" id="JAFIQS010000006">
    <property type="protein sequence ID" value="KAG5167926.1"/>
    <property type="molecule type" value="Genomic_DNA"/>
</dbReference>
<dbReference type="InterPro" id="IPR036812">
    <property type="entry name" value="NAD(P)_OxRdtase_dom_sf"/>
</dbReference>
<feature type="site" description="Lowers pKa of active site Tyr" evidence="6">
    <location>
        <position position="79"/>
    </location>
</feature>